<dbReference type="Pfam" id="PF26639">
    <property type="entry name" value="Het-6_barrel"/>
    <property type="match status" value="1"/>
</dbReference>
<reference evidence="2 3" key="1">
    <citation type="journal article" date="2023" name="PLoS ONE">
        <title>Cytospora paraplurivora sp. nov. isolated from orchards with fruit tree decline syndrome in Ontario, Canada.</title>
        <authorList>
            <person name="Ilyukhin E."/>
            <person name="Nguyen H.D.T."/>
            <person name="Castle A.J."/>
            <person name="Ellouze W."/>
        </authorList>
    </citation>
    <scope>NUCLEOTIDE SEQUENCE [LARGE SCALE GENOMIC DNA]</scope>
    <source>
        <strain evidence="2 3">FDS-564</strain>
    </source>
</reference>
<evidence type="ECO:0000313" key="2">
    <source>
        <dbReference type="EMBL" id="KAK7743836.1"/>
    </source>
</evidence>
<dbReference type="EMBL" id="JAJSPL020000012">
    <property type="protein sequence ID" value="KAK7743836.1"/>
    <property type="molecule type" value="Genomic_DNA"/>
</dbReference>
<comment type="caution">
    <text evidence="2">The sequence shown here is derived from an EMBL/GenBank/DDBJ whole genome shotgun (WGS) entry which is preliminary data.</text>
</comment>
<sequence>MEDNQLYIEKSPGEDGPADFVYPPISPEEFRCLVLEPGRGKEPLSCTLQVHRLADSPPYEAISYVWGEIDLCYEIKCDGRPLSITQNLRDALRQCRRPDRARVLWADFICINQLDETEKSHQVASMSKIYSQATRVLICLGPDRTRGCARQACSWLREFNRMFKKTLKGIGSEWDSFPHVVDSDPVPSDPRWASVAILTDHPWFERGWVVQEVSLAKAAFVCWGKSRISWLWVLRSVTWALRRSTSVYGTLCMPQWDLYRMMYTSRYKDEAITMWPRDEIVVDSFLGALEIARSVNYTDDRDRIYAFLGLPVAAEIRDSVSIDYANTKTVSQVFQDFAWCYLGRTHDLMLLHYTESTGYILSTESDCPSWVPQWQTYLYRRGLDIHRFAKIVSQESPTLPWVCSREGDSVLRVRGVLMDSITLVSSRLSDTMTIDDLAATWNRIRYSKSTYDKFPPLHAFLGAIIGQDSPGSLTREQIDAATKEIMRRLVPGADDLSGRDAEATPDATEDDLTGPVEVFWQHILKLVHNRRVAITRRGYYCLVPGVTRVGDTCAVLFGTTTPFILRSAGRQNYHKVVGDAFITSSREIDVEAGAVSPYRLGSGSNANEDWLDWDLEEEDIWLC</sequence>
<dbReference type="Proteomes" id="UP001320245">
    <property type="component" value="Unassembled WGS sequence"/>
</dbReference>
<feature type="domain" description="Heterokaryon incompatibility" evidence="1">
    <location>
        <begin position="59"/>
        <end position="212"/>
    </location>
</feature>
<dbReference type="InterPro" id="IPR052895">
    <property type="entry name" value="HetReg/Transcr_Mod"/>
</dbReference>
<evidence type="ECO:0000259" key="1">
    <source>
        <dbReference type="Pfam" id="PF06985"/>
    </source>
</evidence>
<dbReference type="PANTHER" id="PTHR24148:SF64">
    <property type="entry name" value="HETEROKARYON INCOMPATIBILITY DOMAIN-CONTAINING PROTEIN"/>
    <property type="match status" value="1"/>
</dbReference>
<gene>
    <name evidence="2" type="ORF">SLS53_003855</name>
</gene>
<accession>A0AAN9UBJ3</accession>
<dbReference type="InterPro" id="IPR010730">
    <property type="entry name" value="HET"/>
</dbReference>
<organism evidence="2 3">
    <name type="scientific">Cytospora paraplurivora</name>
    <dbReference type="NCBI Taxonomy" id="2898453"/>
    <lineage>
        <taxon>Eukaryota</taxon>
        <taxon>Fungi</taxon>
        <taxon>Dikarya</taxon>
        <taxon>Ascomycota</taxon>
        <taxon>Pezizomycotina</taxon>
        <taxon>Sordariomycetes</taxon>
        <taxon>Sordariomycetidae</taxon>
        <taxon>Diaporthales</taxon>
        <taxon>Cytosporaceae</taxon>
        <taxon>Cytospora</taxon>
    </lineage>
</organism>
<dbReference type="PANTHER" id="PTHR24148">
    <property type="entry name" value="ANKYRIN REPEAT DOMAIN-CONTAINING PROTEIN 39 HOMOLOG-RELATED"/>
    <property type="match status" value="1"/>
</dbReference>
<dbReference type="Pfam" id="PF06985">
    <property type="entry name" value="HET"/>
    <property type="match status" value="1"/>
</dbReference>
<protein>
    <recommendedName>
        <fullName evidence="1">Heterokaryon incompatibility domain-containing protein</fullName>
    </recommendedName>
</protein>
<name>A0AAN9UBJ3_9PEZI</name>
<evidence type="ECO:0000313" key="3">
    <source>
        <dbReference type="Proteomes" id="UP001320245"/>
    </source>
</evidence>
<keyword evidence="3" id="KW-1185">Reference proteome</keyword>
<dbReference type="AlphaFoldDB" id="A0AAN9UBJ3"/>
<proteinExistence type="predicted"/>